<keyword evidence="4" id="KW-1185">Reference proteome</keyword>
<evidence type="ECO:0000256" key="1">
    <source>
        <dbReference type="SAM" id="Coils"/>
    </source>
</evidence>
<reference evidence="3 4" key="1">
    <citation type="journal article" date="2020" name="ISME J.">
        <title>Uncovering the hidden diversity of litter-decomposition mechanisms in mushroom-forming fungi.</title>
        <authorList>
            <person name="Floudas D."/>
            <person name="Bentzer J."/>
            <person name="Ahren D."/>
            <person name="Johansson T."/>
            <person name="Persson P."/>
            <person name="Tunlid A."/>
        </authorList>
    </citation>
    <scope>NUCLEOTIDE SEQUENCE [LARGE SCALE GENOMIC DNA]</scope>
    <source>
        <strain evidence="3 4">CBS 406.79</strain>
    </source>
</reference>
<dbReference type="Proteomes" id="UP000518752">
    <property type="component" value="Unassembled WGS sequence"/>
</dbReference>
<feature type="compositionally biased region" description="Polar residues" evidence="2">
    <location>
        <begin position="123"/>
        <end position="147"/>
    </location>
</feature>
<evidence type="ECO:0000313" key="4">
    <source>
        <dbReference type="Proteomes" id="UP000518752"/>
    </source>
</evidence>
<accession>A0A8H5GYX1</accession>
<dbReference type="AlphaFoldDB" id="A0A8H5GYX1"/>
<keyword evidence="1" id="KW-0175">Coiled coil</keyword>
<protein>
    <submittedName>
        <fullName evidence="3">Uncharacterized protein</fullName>
    </submittedName>
</protein>
<comment type="caution">
    <text evidence="3">The sequence shown here is derived from an EMBL/GenBank/DDBJ whole genome shotgun (WGS) entry which is preliminary data.</text>
</comment>
<proteinExistence type="predicted"/>
<organism evidence="3 4">
    <name type="scientific">Collybiopsis confluens</name>
    <dbReference type="NCBI Taxonomy" id="2823264"/>
    <lineage>
        <taxon>Eukaryota</taxon>
        <taxon>Fungi</taxon>
        <taxon>Dikarya</taxon>
        <taxon>Basidiomycota</taxon>
        <taxon>Agaricomycotina</taxon>
        <taxon>Agaricomycetes</taxon>
        <taxon>Agaricomycetidae</taxon>
        <taxon>Agaricales</taxon>
        <taxon>Marasmiineae</taxon>
        <taxon>Omphalotaceae</taxon>
        <taxon>Collybiopsis</taxon>
    </lineage>
</organism>
<dbReference type="OrthoDB" id="3117878at2759"/>
<feature type="coiled-coil region" evidence="1">
    <location>
        <begin position="247"/>
        <end position="299"/>
    </location>
</feature>
<dbReference type="EMBL" id="JAACJN010000105">
    <property type="protein sequence ID" value="KAF5373510.1"/>
    <property type="molecule type" value="Genomic_DNA"/>
</dbReference>
<evidence type="ECO:0000256" key="2">
    <source>
        <dbReference type="SAM" id="MobiDB-lite"/>
    </source>
</evidence>
<feature type="region of interest" description="Disordered" evidence="2">
    <location>
        <begin position="123"/>
        <end position="185"/>
    </location>
</feature>
<evidence type="ECO:0000313" key="3">
    <source>
        <dbReference type="EMBL" id="KAF5373510.1"/>
    </source>
</evidence>
<name>A0A8H5GYX1_9AGAR</name>
<sequence length="640" mass="73874">MSMPGRGSSSTTVTQHEEAFNKWLIDLKVEIEYQLFPYVTCSKTILERSLQEATNDREKEQVEADHKARFRELVRVAAAHFGLAKEKEKWRFQKCQMDGVEWSRPPTITVICPRPSWYTDTSDINTTSVLSSDSDILPSESHSPPDQNNDHDAPQSTDQGDEEASDGFTLVSEGESDAGSSRSDGIDLDAVMSYFDEADSRLDIRELDLQNREEQVVMKDSSIDAKDAELARKEEAVLLRELEVDRREQELGRLHSWQQQLGELEQQLIEQREDIQAKAEQQESEQQKLEAKEAEILERGAVLEAKEVQLEQIQMNLRRREAGMLDREKGVRVREESVVSKEVDLGRTEETLHRMAEEFRKKEEDVLLEHARLNDAFHEREVKVTREIERTKQMMEHHKVELDKRQKMLEGRGEALDIKGRDLQARQRLMEREHAQARFGQHCREYALQGRDEGVQKREKAVYQREELVQREEDAATKRNQWLESEETKLHQFQAKIQHEAAELEERSRLVESRLTMLGQKELAFARSCKRSVKQLRSFGSLSNLPSYSPRDTEEDDCVSDGEIANERALSFRKSTAVRTRVFLSHINDEHNGLEQIAISHPSSSSPGFMDGANRFTINAETFNMVGHNLHHLQRARSEG</sequence>
<gene>
    <name evidence="3" type="ORF">D9757_010496</name>
</gene>